<evidence type="ECO:0000313" key="1">
    <source>
        <dbReference type="EMBL" id="GBP03452.1"/>
    </source>
</evidence>
<dbReference type="OrthoDB" id="416454at2759"/>
<reference evidence="1 2" key="1">
    <citation type="journal article" date="2019" name="Commun. Biol.">
        <title>The bagworm genome reveals a unique fibroin gene that provides high tensile strength.</title>
        <authorList>
            <person name="Kono N."/>
            <person name="Nakamura H."/>
            <person name="Ohtoshi R."/>
            <person name="Tomita M."/>
            <person name="Numata K."/>
            <person name="Arakawa K."/>
        </authorList>
    </citation>
    <scope>NUCLEOTIDE SEQUENCE [LARGE SCALE GENOMIC DNA]</scope>
</reference>
<name>A0A4C1SMU0_EUMVA</name>
<gene>
    <name evidence="1" type="ORF">EVAR_101810_1</name>
</gene>
<organism evidence="1 2">
    <name type="scientific">Eumeta variegata</name>
    <name type="common">Bagworm moth</name>
    <name type="synonym">Eumeta japonica</name>
    <dbReference type="NCBI Taxonomy" id="151549"/>
    <lineage>
        <taxon>Eukaryota</taxon>
        <taxon>Metazoa</taxon>
        <taxon>Ecdysozoa</taxon>
        <taxon>Arthropoda</taxon>
        <taxon>Hexapoda</taxon>
        <taxon>Insecta</taxon>
        <taxon>Pterygota</taxon>
        <taxon>Neoptera</taxon>
        <taxon>Endopterygota</taxon>
        <taxon>Lepidoptera</taxon>
        <taxon>Glossata</taxon>
        <taxon>Ditrysia</taxon>
        <taxon>Tineoidea</taxon>
        <taxon>Psychidae</taxon>
        <taxon>Oiketicinae</taxon>
        <taxon>Eumeta</taxon>
    </lineage>
</organism>
<sequence>MLRRPIPNNLQFCPSNRDRDIKTRCPYYIKTEIENSSRVISGKSDRKKLSRDISELIRAKNAALSRAGKYPTCENRTHVRALQREDPHEGKGAVPAVKKPGKSVALYDREKAKVEEQVGHKISLPPKDNLDLITQNEVSKHIKALKIRKALGIDSITSKALKCFSAPLLAVLVVIFNACIKDTVTFLQFGRKLIRISKPGKPRDLSASYRPISILSVLDK</sequence>
<comment type="caution">
    <text evidence="1">The sequence shown here is derived from an EMBL/GenBank/DDBJ whole genome shotgun (WGS) entry which is preliminary data.</text>
</comment>
<dbReference type="InterPro" id="IPR052560">
    <property type="entry name" value="RdDP_mobile_element"/>
</dbReference>
<protein>
    <recommendedName>
        <fullName evidence="3">RNA-directed DNA polymerase from transposon BS</fullName>
    </recommendedName>
</protein>
<dbReference type="PANTHER" id="PTHR36688:SF2">
    <property type="entry name" value="ENDONUCLEASE_EXONUCLEASE_PHOSPHATASE DOMAIN-CONTAINING PROTEIN"/>
    <property type="match status" value="1"/>
</dbReference>
<dbReference type="AlphaFoldDB" id="A0A4C1SMU0"/>
<keyword evidence="2" id="KW-1185">Reference proteome</keyword>
<evidence type="ECO:0008006" key="3">
    <source>
        <dbReference type="Google" id="ProtNLM"/>
    </source>
</evidence>
<proteinExistence type="predicted"/>
<dbReference type="PANTHER" id="PTHR36688">
    <property type="entry name" value="ENDO/EXONUCLEASE/PHOSPHATASE DOMAIN-CONTAINING PROTEIN"/>
    <property type="match status" value="1"/>
</dbReference>
<dbReference type="EMBL" id="BGZK01000010">
    <property type="protein sequence ID" value="GBP03452.1"/>
    <property type="molecule type" value="Genomic_DNA"/>
</dbReference>
<evidence type="ECO:0000313" key="2">
    <source>
        <dbReference type="Proteomes" id="UP000299102"/>
    </source>
</evidence>
<dbReference type="Proteomes" id="UP000299102">
    <property type="component" value="Unassembled WGS sequence"/>
</dbReference>
<accession>A0A4C1SMU0</accession>